<dbReference type="EMBL" id="JARAKH010000011">
    <property type="protein sequence ID" value="KAK8399333.1"/>
    <property type="molecule type" value="Genomic_DNA"/>
</dbReference>
<proteinExistence type="predicted"/>
<protein>
    <submittedName>
        <fullName evidence="1">Uncharacterized protein</fullName>
    </submittedName>
</protein>
<organism evidence="1 2">
    <name type="scientific">Scylla paramamosain</name>
    <name type="common">Mud crab</name>
    <dbReference type="NCBI Taxonomy" id="85552"/>
    <lineage>
        <taxon>Eukaryota</taxon>
        <taxon>Metazoa</taxon>
        <taxon>Ecdysozoa</taxon>
        <taxon>Arthropoda</taxon>
        <taxon>Crustacea</taxon>
        <taxon>Multicrustacea</taxon>
        <taxon>Malacostraca</taxon>
        <taxon>Eumalacostraca</taxon>
        <taxon>Eucarida</taxon>
        <taxon>Decapoda</taxon>
        <taxon>Pleocyemata</taxon>
        <taxon>Brachyura</taxon>
        <taxon>Eubrachyura</taxon>
        <taxon>Portunoidea</taxon>
        <taxon>Portunidae</taxon>
        <taxon>Portuninae</taxon>
        <taxon>Scylla</taxon>
    </lineage>
</organism>
<reference evidence="1 2" key="1">
    <citation type="submission" date="2023-03" db="EMBL/GenBank/DDBJ databases">
        <title>High-quality genome of Scylla paramamosain provides insights in environmental adaptation.</title>
        <authorList>
            <person name="Zhang L."/>
        </authorList>
    </citation>
    <scope>NUCLEOTIDE SEQUENCE [LARGE SCALE GENOMIC DNA]</scope>
    <source>
        <strain evidence="1">LZ_2023a</strain>
        <tissue evidence="1">Muscle</tissue>
    </source>
</reference>
<evidence type="ECO:0000313" key="1">
    <source>
        <dbReference type="EMBL" id="KAK8399333.1"/>
    </source>
</evidence>
<sequence>MSRVDLRDQLYVDSTAISITLEGNSSKKQNSYIPQHSQLLANPVQLRNISPLKKRKELKELVQRKVKKSVTVEKKCMKVTKT</sequence>
<accession>A0AAW0UJH2</accession>
<keyword evidence="2" id="KW-1185">Reference proteome</keyword>
<evidence type="ECO:0000313" key="2">
    <source>
        <dbReference type="Proteomes" id="UP001487740"/>
    </source>
</evidence>
<comment type="caution">
    <text evidence="1">The sequence shown here is derived from an EMBL/GenBank/DDBJ whole genome shotgun (WGS) entry which is preliminary data.</text>
</comment>
<gene>
    <name evidence="1" type="ORF">O3P69_003452</name>
</gene>
<dbReference type="AlphaFoldDB" id="A0AAW0UJH2"/>
<name>A0AAW0UJH2_SCYPA</name>
<dbReference type="Proteomes" id="UP001487740">
    <property type="component" value="Unassembled WGS sequence"/>
</dbReference>